<feature type="domain" description="Metaxin glutathione S-transferase" evidence="2">
    <location>
        <begin position="334"/>
        <end position="396"/>
    </location>
</feature>
<feature type="domain" description="Failed axon connections homolog N-terminal" evidence="4">
    <location>
        <begin position="120"/>
        <end position="171"/>
    </location>
</feature>
<protein>
    <submittedName>
        <fullName evidence="6">Failed axon connections homolog isoform X1</fullName>
    </submittedName>
</protein>
<feature type="region of interest" description="Disordered" evidence="1">
    <location>
        <begin position="410"/>
        <end position="469"/>
    </location>
</feature>
<accession>A0AAJ7TC42</accession>
<evidence type="ECO:0000259" key="2">
    <source>
        <dbReference type="Pfam" id="PF17171"/>
    </source>
</evidence>
<dbReference type="InterPro" id="IPR045796">
    <property type="entry name" value="FAXC_N"/>
</dbReference>
<dbReference type="PANTHER" id="PTHR12289:SF76">
    <property type="entry name" value="FAILED AXON CONNECTIONS HOMOLOG"/>
    <property type="match status" value="1"/>
</dbReference>
<organism evidence="5 6">
    <name type="scientific">Petromyzon marinus</name>
    <name type="common">Sea lamprey</name>
    <dbReference type="NCBI Taxonomy" id="7757"/>
    <lineage>
        <taxon>Eukaryota</taxon>
        <taxon>Metazoa</taxon>
        <taxon>Chordata</taxon>
        <taxon>Craniata</taxon>
        <taxon>Vertebrata</taxon>
        <taxon>Cyclostomata</taxon>
        <taxon>Hyperoartia</taxon>
        <taxon>Petromyzontiformes</taxon>
        <taxon>Petromyzontidae</taxon>
        <taxon>Petromyzon</taxon>
    </lineage>
</organism>
<dbReference type="CTD" id="84553"/>
<dbReference type="InterPro" id="IPR033468">
    <property type="entry name" value="Metaxin_GST"/>
</dbReference>
<dbReference type="RefSeq" id="XP_032813948.1">
    <property type="nucleotide sequence ID" value="XM_032958057.1"/>
</dbReference>
<sequence>MNVQFPSVEERLAMMWTNQCSPWPVGGAWQRAWLTYEWGWSSWQVPPLQPCFLSLLAGEKIGGVCLAETGGCGGVGGGGGGGGGSGGGIGGTGCPATQAGFLSLLAGGGGGDIGGSPPACTGDVSWCRKALWVAGGALLATAAFIIREVIISTRCTVADDASGDVVILHQHARPRGGAPSLYPACLTAETHLRMARLPYKVCSDAWLPPHAVSPWLEVPCGHGKTQAVQGIEAVRDFMESLTGDSAVLPASAHQCGVARAVIKMLEDHTYWALCSVQWLECAETMRRLVHVTGPFPRLHARLRCGLVCAELRRELAAHGLAWAACPQEAHRAIESDIRAVANILGTKRYMLGDRPGATDACVFAHLSIALWLLPGSRPHQLLTEELPSLVAFCHRMRKRYWPEWLPDGDDGGPAGWRRADENGNRRVATATEEDEEEECDFLSSEDPLSEEPSLSGEPCSDTSLQVDSE</sequence>
<evidence type="ECO:0000313" key="6">
    <source>
        <dbReference type="RefSeq" id="XP_032813948.1"/>
    </source>
</evidence>
<evidence type="ECO:0000259" key="4">
    <source>
        <dbReference type="Pfam" id="PF19333"/>
    </source>
</evidence>
<dbReference type="SUPFAM" id="SSF47616">
    <property type="entry name" value="GST C-terminal domain-like"/>
    <property type="match status" value="1"/>
</dbReference>
<dbReference type="Pfam" id="PF17172">
    <property type="entry name" value="GST_N_4"/>
    <property type="match status" value="1"/>
</dbReference>
<evidence type="ECO:0000313" key="5">
    <source>
        <dbReference type="Proteomes" id="UP001318040"/>
    </source>
</evidence>
<name>A0AAJ7TC42_PETMA</name>
<dbReference type="Proteomes" id="UP001318040">
    <property type="component" value="Chromosome 21"/>
</dbReference>
<dbReference type="CDD" id="cd03193">
    <property type="entry name" value="GST_C_Metaxin"/>
    <property type="match status" value="1"/>
</dbReference>
<reference evidence="6" key="1">
    <citation type="submission" date="2025-08" db="UniProtKB">
        <authorList>
            <consortium name="RefSeq"/>
        </authorList>
    </citation>
    <scope>IDENTIFICATION</scope>
    <source>
        <tissue evidence="6">Sperm</tissue>
    </source>
</reference>
<evidence type="ECO:0000256" key="1">
    <source>
        <dbReference type="SAM" id="MobiDB-lite"/>
    </source>
</evidence>
<dbReference type="AlphaFoldDB" id="A0AAJ7TC42"/>
<dbReference type="PANTHER" id="PTHR12289">
    <property type="entry name" value="METAXIN RELATED"/>
    <property type="match status" value="1"/>
</dbReference>
<feature type="compositionally biased region" description="Acidic residues" evidence="1">
    <location>
        <begin position="431"/>
        <end position="440"/>
    </location>
</feature>
<dbReference type="GO" id="GO:0005737">
    <property type="term" value="C:cytoplasm"/>
    <property type="evidence" value="ECO:0007669"/>
    <property type="project" value="TreeGrafter"/>
</dbReference>
<dbReference type="InterPro" id="IPR036282">
    <property type="entry name" value="Glutathione-S-Trfase_C_sf"/>
</dbReference>
<proteinExistence type="predicted"/>
<dbReference type="InterPro" id="IPR012336">
    <property type="entry name" value="Thioredoxin-like_fold"/>
</dbReference>
<evidence type="ECO:0000259" key="3">
    <source>
        <dbReference type="Pfam" id="PF17172"/>
    </source>
</evidence>
<feature type="compositionally biased region" description="Low complexity" evidence="1">
    <location>
        <begin position="442"/>
        <end position="460"/>
    </location>
</feature>
<gene>
    <name evidence="6" type="primary">FAXC</name>
</gene>
<dbReference type="KEGG" id="pmrn:116944440"/>
<dbReference type="Pfam" id="PF19333">
    <property type="entry name" value="FAXC_N"/>
    <property type="match status" value="1"/>
</dbReference>
<dbReference type="Pfam" id="PF17171">
    <property type="entry name" value="GST_C_6"/>
    <property type="match status" value="1"/>
</dbReference>
<keyword evidence="5" id="KW-1185">Reference proteome</keyword>
<dbReference type="InterPro" id="IPR050931">
    <property type="entry name" value="Mito_Protein_Transport_Metaxin"/>
</dbReference>
<feature type="domain" description="Thioredoxin-like fold" evidence="3">
    <location>
        <begin position="183"/>
        <end position="280"/>
    </location>
</feature>